<sequence length="162" mass="18209">MKKLLLAVLLCASSGVWANAQYKATSICEFDYDAFNFCTQANLKKYQAALKKQAPNFNTKYILLNVGSAKAIRYVAIDTQDGLVIPLRDTILGFKDEHGDLTGKPPKINYSINQPNLCISGSIDAYRDAYDNIELCYTIEKDQFSKHGRNFTRLDIPKSLEN</sequence>
<dbReference type="OrthoDB" id="6688584at2"/>
<keyword evidence="1" id="KW-0732">Signal</keyword>
<proteinExistence type="predicted"/>
<comment type="caution">
    <text evidence="2">The sequence shown here is derived from an EMBL/GenBank/DDBJ whole genome shotgun (WGS) entry which is preliminary data.</text>
</comment>
<evidence type="ECO:0000313" key="3">
    <source>
        <dbReference type="Proteomes" id="UP000294963"/>
    </source>
</evidence>
<evidence type="ECO:0000313" key="2">
    <source>
        <dbReference type="EMBL" id="TCM62716.1"/>
    </source>
</evidence>
<gene>
    <name evidence="2" type="ORF">EC844_12434</name>
</gene>
<dbReference type="Proteomes" id="UP000294963">
    <property type="component" value="Unassembled WGS sequence"/>
</dbReference>
<accession>A0A4R1XHL0</accession>
<keyword evidence="3" id="KW-1185">Reference proteome</keyword>
<dbReference type="AlphaFoldDB" id="A0A4R1XHL0"/>
<organism evidence="2 3">
    <name type="scientific">Acinetobacter calcoaceticus</name>
    <dbReference type="NCBI Taxonomy" id="471"/>
    <lineage>
        <taxon>Bacteria</taxon>
        <taxon>Pseudomonadati</taxon>
        <taxon>Pseudomonadota</taxon>
        <taxon>Gammaproteobacteria</taxon>
        <taxon>Moraxellales</taxon>
        <taxon>Moraxellaceae</taxon>
        <taxon>Acinetobacter</taxon>
        <taxon>Acinetobacter calcoaceticus/baumannii complex</taxon>
    </lineage>
</organism>
<protein>
    <submittedName>
        <fullName evidence="2">Uncharacterized protein</fullName>
    </submittedName>
</protein>
<feature type="signal peptide" evidence="1">
    <location>
        <begin position="1"/>
        <end position="18"/>
    </location>
</feature>
<evidence type="ECO:0000256" key="1">
    <source>
        <dbReference type="SAM" id="SignalP"/>
    </source>
</evidence>
<reference evidence="2 3" key="1">
    <citation type="submission" date="2019-03" db="EMBL/GenBank/DDBJ databases">
        <title>Genomic analyses of the natural microbiome of Caenorhabditis elegans.</title>
        <authorList>
            <person name="Samuel B."/>
        </authorList>
    </citation>
    <scope>NUCLEOTIDE SEQUENCE [LARGE SCALE GENOMIC DNA]</scope>
    <source>
        <strain evidence="2 3">JUb89</strain>
    </source>
</reference>
<dbReference type="EMBL" id="SLVJ01000024">
    <property type="protein sequence ID" value="TCM62716.1"/>
    <property type="molecule type" value="Genomic_DNA"/>
</dbReference>
<feature type="chain" id="PRO_5020207083" evidence="1">
    <location>
        <begin position="19"/>
        <end position="162"/>
    </location>
</feature>
<name>A0A4R1XHL0_ACICA</name>